<sequence>MVCIKMVIELVDGIFIGIGMANKKKMQEIIYRNGDEKQWSRGWTQVGLLSGNIRQFRYNSQVTYSGEQKRSSKFRRWDKWLNFHIKIIKAQRCYRVELLEKFSDSSIIFNGKYENGKKFRRNDPFYKIWHSGSGEYDKTGNQHKQGDWVEISDNFSDSLQTYNGKYKKDIKVSRWDFTYEGDQTETISLKELNYLNYSGELAQILINFSFALNNIIVFSVKQ</sequence>
<gene>
    <name evidence="1" type="ORF">POCTA_138.1.T0860027</name>
</gene>
<dbReference type="EMBL" id="CAJJDP010000085">
    <property type="protein sequence ID" value="CAD8185586.1"/>
    <property type="molecule type" value="Genomic_DNA"/>
</dbReference>
<dbReference type="Proteomes" id="UP000683925">
    <property type="component" value="Unassembled WGS sequence"/>
</dbReference>
<proteinExistence type="predicted"/>
<keyword evidence="2" id="KW-1185">Reference proteome</keyword>
<dbReference type="AlphaFoldDB" id="A0A8S1WI98"/>
<dbReference type="PANTHER" id="PTHR33706:SF1">
    <property type="entry name" value="TPR REPEAT PROTEIN"/>
    <property type="match status" value="1"/>
</dbReference>
<protein>
    <submittedName>
        <fullName evidence="1">Uncharacterized protein</fullName>
    </submittedName>
</protein>
<dbReference type="PANTHER" id="PTHR33706">
    <property type="entry name" value="MORN VARIANT REPEAT PROTEIN"/>
    <property type="match status" value="1"/>
</dbReference>
<evidence type="ECO:0000313" key="1">
    <source>
        <dbReference type="EMBL" id="CAD8185586.1"/>
    </source>
</evidence>
<evidence type="ECO:0000313" key="2">
    <source>
        <dbReference type="Proteomes" id="UP000683925"/>
    </source>
</evidence>
<comment type="caution">
    <text evidence="1">The sequence shown here is derived from an EMBL/GenBank/DDBJ whole genome shotgun (WGS) entry which is preliminary data.</text>
</comment>
<reference evidence="1" key="1">
    <citation type="submission" date="2021-01" db="EMBL/GenBank/DDBJ databases">
        <authorList>
            <consortium name="Genoscope - CEA"/>
            <person name="William W."/>
        </authorList>
    </citation>
    <scope>NUCLEOTIDE SEQUENCE</scope>
</reference>
<organism evidence="1 2">
    <name type="scientific">Paramecium octaurelia</name>
    <dbReference type="NCBI Taxonomy" id="43137"/>
    <lineage>
        <taxon>Eukaryota</taxon>
        <taxon>Sar</taxon>
        <taxon>Alveolata</taxon>
        <taxon>Ciliophora</taxon>
        <taxon>Intramacronucleata</taxon>
        <taxon>Oligohymenophorea</taxon>
        <taxon>Peniculida</taxon>
        <taxon>Parameciidae</taxon>
        <taxon>Paramecium</taxon>
    </lineage>
</organism>
<name>A0A8S1WI98_PAROT</name>
<accession>A0A8S1WI98</accession>